<dbReference type="HOGENOM" id="CLU_2716730_0_0_3"/>
<evidence type="ECO:0000313" key="3">
    <source>
        <dbReference type="Proteomes" id="UP000000557"/>
    </source>
</evidence>
<dbReference type="GO" id="GO:0046872">
    <property type="term" value="F:metal ion binding"/>
    <property type="evidence" value="ECO:0007669"/>
    <property type="project" value="UniProtKB-KW"/>
</dbReference>
<proteinExistence type="predicted"/>
<evidence type="ECO:0000313" key="2">
    <source>
        <dbReference type="EMBL" id="BAC88054.1"/>
    </source>
</evidence>
<dbReference type="Gene3D" id="1.10.4080.10">
    <property type="entry name" value="ADP-ribosylation/Crystallin J1"/>
    <property type="match status" value="1"/>
</dbReference>
<dbReference type="InterPro" id="IPR036705">
    <property type="entry name" value="Ribosyl_crysJ1_sf"/>
</dbReference>
<feature type="binding site" evidence="1">
    <location>
        <position position="30"/>
    </location>
    <ligand>
        <name>Mg(2+)</name>
        <dbReference type="ChEBI" id="CHEBI:18420"/>
        <label>1</label>
    </ligand>
</feature>
<dbReference type="KEGG" id="gvi:gsr0113"/>
<dbReference type="InterPro" id="IPR005502">
    <property type="entry name" value="Ribosyl_crysJ1"/>
</dbReference>
<keyword evidence="1" id="KW-0479">Metal-binding</keyword>
<comment type="cofactor">
    <cofactor evidence="1">
        <name>Mg(2+)</name>
        <dbReference type="ChEBI" id="CHEBI:18420"/>
    </cofactor>
    <text evidence="1">Binds 2 magnesium ions per subunit.</text>
</comment>
<dbReference type="EnsemblBacteria" id="BAC88054">
    <property type="protein sequence ID" value="BAC88054"/>
    <property type="gene ID" value="BAC88054"/>
</dbReference>
<keyword evidence="3" id="KW-1185">Reference proteome</keyword>
<dbReference type="Proteomes" id="UP000000557">
    <property type="component" value="Chromosome"/>
</dbReference>
<dbReference type="Pfam" id="PF03747">
    <property type="entry name" value="ADP_ribosyl_GH"/>
    <property type="match status" value="1"/>
</dbReference>
<gene>
    <name evidence="2" type="ordered locus">gsr0113</name>
</gene>
<dbReference type="SUPFAM" id="SSF101478">
    <property type="entry name" value="ADP-ribosylglycohydrolase"/>
    <property type="match status" value="1"/>
</dbReference>
<sequence length="72" mass="7704">MVNWHWAVEAGGAYEQVVKLAVSLGNDTDTTACLAGGIAGLQQGIEAIPERWQARLRGGALYRPLLERLLAG</sequence>
<keyword evidence="1" id="KW-0460">Magnesium</keyword>
<reference evidence="2 3" key="2">
    <citation type="journal article" date="2003" name="DNA Res.">
        <title>Complete genome structure of Gloeobacter violaceus PCC 7421, a cyanobacterium that lacks thylakoids (supplement).</title>
        <authorList>
            <person name="Nakamura Y."/>
            <person name="Kaneko T."/>
            <person name="Sato S."/>
            <person name="Mimuro M."/>
            <person name="Miyashita H."/>
            <person name="Tsuchiya T."/>
            <person name="Sasamoto S."/>
            <person name="Watanabe A."/>
            <person name="Kawashima K."/>
            <person name="Kishida Y."/>
            <person name="Kiyokawa C."/>
            <person name="Kohara M."/>
            <person name="Matsumoto M."/>
            <person name="Matsuno A."/>
            <person name="Nakazaki N."/>
            <person name="Shimpo S."/>
            <person name="Takeuchi C."/>
            <person name="Yamada M."/>
            <person name="Tabata S."/>
        </authorList>
    </citation>
    <scope>NUCLEOTIDE SEQUENCE [LARGE SCALE GENOMIC DNA]</scope>
    <source>
        <strain evidence="3">ATCC 29082 / PCC 7421</strain>
    </source>
</reference>
<feature type="binding site" evidence="1">
    <location>
        <position position="27"/>
    </location>
    <ligand>
        <name>Mg(2+)</name>
        <dbReference type="ChEBI" id="CHEBI:18420"/>
        <label>1</label>
    </ligand>
</feature>
<evidence type="ECO:0000256" key="1">
    <source>
        <dbReference type="PIRSR" id="PIRSR605502-1"/>
    </source>
</evidence>
<name>Q7NPE2_GLOVI</name>
<dbReference type="AlphaFoldDB" id="Q7NPE2"/>
<feature type="binding site" evidence="1">
    <location>
        <position position="29"/>
    </location>
    <ligand>
        <name>Mg(2+)</name>
        <dbReference type="ChEBI" id="CHEBI:18420"/>
        <label>1</label>
    </ligand>
</feature>
<dbReference type="STRING" id="251221.gene:10757582"/>
<dbReference type="OrthoDB" id="9798107at2"/>
<reference evidence="2 3" key="1">
    <citation type="journal article" date="2003" name="DNA Res.">
        <title>Complete genome structure of Gloeobacter violaceus PCC 7421, a cyanobacterium that lacks thylakoids.</title>
        <authorList>
            <person name="Nakamura Y."/>
            <person name="Kaneko T."/>
            <person name="Sato S."/>
            <person name="Mimuro M."/>
            <person name="Miyashita H."/>
            <person name="Tsuchiya T."/>
            <person name="Sasamoto S."/>
            <person name="Watanabe A."/>
            <person name="Kawashima K."/>
            <person name="Kishida Y."/>
            <person name="Kiyokawa C."/>
            <person name="Kohara M."/>
            <person name="Matsumoto M."/>
            <person name="Matsuno A."/>
            <person name="Nakazaki N."/>
            <person name="Shimpo S."/>
            <person name="Takeuchi C."/>
            <person name="Yamada M."/>
            <person name="Tabata S."/>
        </authorList>
    </citation>
    <scope>NUCLEOTIDE SEQUENCE [LARGE SCALE GENOMIC DNA]</scope>
    <source>
        <strain evidence="3">ATCC 29082 / PCC 7421</strain>
    </source>
</reference>
<organism evidence="2 3">
    <name type="scientific">Gloeobacter violaceus (strain ATCC 29082 / PCC 7421)</name>
    <dbReference type="NCBI Taxonomy" id="251221"/>
    <lineage>
        <taxon>Bacteria</taxon>
        <taxon>Bacillati</taxon>
        <taxon>Cyanobacteriota</taxon>
        <taxon>Cyanophyceae</taxon>
        <taxon>Gloeobacterales</taxon>
        <taxon>Gloeobacteraceae</taxon>
        <taxon>Gloeobacter</taxon>
    </lineage>
</organism>
<dbReference type="EMBL" id="BA000045">
    <property type="protein sequence ID" value="BAC88054.1"/>
    <property type="molecule type" value="Genomic_DNA"/>
</dbReference>
<dbReference type="eggNOG" id="COG1397">
    <property type="taxonomic scope" value="Bacteria"/>
</dbReference>
<protein>
    <submittedName>
        <fullName evidence="2">Gsr0113 protein</fullName>
    </submittedName>
</protein>
<accession>Q7NPE2</accession>
<dbReference type="InParanoid" id="Q7NPE2"/>